<dbReference type="CDD" id="cd04077">
    <property type="entry name" value="Peptidases_S8_PCSK9_ProteinaseK_like"/>
    <property type="match status" value="1"/>
</dbReference>
<accession>A0A8H3AH44</accession>
<feature type="domain" description="Peptidase S8/S53" evidence="7">
    <location>
        <begin position="69"/>
        <end position="277"/>
    </location>
</feature>
<dbReference type="PROSITE" id="PS51892">
    <property type="entry name" value="SUBTILASE"/>
    <property type="match status" value="1"/>
</dbReference>
<organism evidence="8 9">
    <name type="scientific">Rhizoctonia solani</name>
    <dbReference type="NCBI Taxonomy" id="456999"/>
    <lineage>
        <taxon>Eukaryota</taxon>
        <taxon>Fungi</taxon>
        <taxon>Dikarya</taxon>
        <taxon>Basidiomycota</taxon>
        <taxon>Agaricomycotina</taxon>
        <taxon>Agaricomycetes</taxon>
        <taxon>Cantharellales</taxon>
        <taxon>Ceratobasidiaceae</taxon>
        <taxon>Rhizoctonia</taxon>
    </lineage>
</organism>
<dbReference type="AlphaFoldDB" id="A0A8H3AH44"/>
<dbReference type="Proteomes" id="UP000663843">
    <property type="component" value="Unassembled WGS sequence"/>
</dbReference>
<feature type="compositionally biased region" description="Polar residues" evidence="6">
    <location>
        <begin position="8"/>
        <end position="25"/>
    </location>
</feature>
<dbReference type="EMBL" id="CAJMWT010001825">
    <property type="protein sequence ID" value="CAE6421448.1"/>
    <property type="molecule type" value="Genomic_DNA"/>
</dbReference>
<dbReference type="PRINTS" id="PR00723">
    <property type="entry name" value="SUBTILISIN"/>
</dbReference>
<dbReference type="GO" id="GO:0006508">
    <property type="term" value="P:proteolysis"/>
    <property type="evidence" value="ECO:0007669"/>
    <property type="project" value="UniProtKB-KW"/>
</dbReference>
<evidence type="ECO:0000313" key="9">
    <source>
        <dbReference type="Proteomes" id="UP000663843"/>
    </source>
</evidence>
<dbReference type="Pfam" id="PF00082">
    <property type="entry name" value="Peptidase_S8"/>
    <property type="match status" value="1"/>
</dbReference>
<evidence type="ECO:0000256" key="1">
    <source>
        <dbReference type="ARBA" id="ARBA00011073"/>
    </source>
</evidence>
<protein>
    <recommendedName>
        <fullName evidence="7">Peptidase S8/S53 domain-containing protein</fullName>
    </recommendedName>
</protein>
<dbReference type="PANTHER" id="PTHR43806:SF11">
    <property type="entry name" value="CEREVISIN-RELATED"/>
    <property type="match status" value="1"/>
</dbReference>
<dbReference type="GO" id="GO:0004252">
    <property type="term" value="F:serine-type endopeptidase activity"/>
    <property type="evidence" value="ECO:0007669"/>
    <property type="project" value="UniProtKB-UniRule"/>
</dbReference>
<dbReference type="GO" id="GO:0005615">
    <property type="term" value="C:extracellular space"/>
    <property type="evidence" value="ECO:0007669"/>
    <property type="project" value="TreeGrafter"/>
</dbReference>
<evidence type="ECO:0000256" key="2">
    <source>
        <dbReference type="ARBA" id="ARBA00022670"/>
    </source>
</evidence>
<keyword evidence="2 5" id="KW-0645">Protease</keyword>
<evidence type="ECO:0000256" key="5">
    <source>
        <dbReference type="PROSITE-ProRule" id="PRU01240"/>
    </source>
</evidence>
<dbReference type="SUPFAM" id="SSF52743">
    <property type="entry name" value="Subtilisin-like"/>
    <property type="match status" value="1"/>
</dbReference>
<dbReference type="InterPro" id="IPR034193">
    <property type="entry name" value="PCSK9_ProteinaseK-like"/>
</dbReference>
<feature type="active site" description="Charge relay system" evidence="5">
    <location>
        <position position="71"/>
    </location>
</feature>
<evidence type="ECO:0000256" key="6">
    <source>
        <dbReference type="SAM" id="MobiDB-lite"/>
    </source>
</evidence>
<gene>
    <name evidence="8" type="ORF">RDB_LOCUS54225</name>
</gene>
<feature type="active site" description="Charge relay system" evidence="5">
    <location>
        <position position="265"/>
    </location>
</feature>
<comment type="similarity">
    <text evidence="1 5">Belongs to the peptidase S8 family.</text>
</comment>
<reference evidence="8" key="1">
    <citation type="submission" date="2021-01" db="EMBL/GenBank/DDBJ databases">
        <authorList>
            <person name="Kaushik A."/>
        </authorList>
    </citation>
    <scope>NUCLEOTIDE SEQUENCE</scope>
    <source>
        <strain evidence="8">AG2-2IIIB</strain>
    </source>
</reference>
<dbReference type="PANTHER" id="PTHR43806">
    <property type="entry name" value="PEPTIDASE S8"/>
    <property type="match status" value="1"/>
</dbReference>
<dbReference type="Gene3D" id="3.40.50.200">
    <property type="entry name" value="Peptidase S8/S53 domain"/>
    <property type="match status" value="1"/>
</dbReference>
<keyword evidence="4 5" id="KW-0720">Serine protease</keyword>
<dbReference type="InterPro" id="IPR015500">
    <property type="entry name" value="Peptidase_S8_subtilisin-rel"/>
</dbReference>
<dbReference type="InterPro" id="IPR000209">
    <property type="entry name" value="Peptidase_S8/S53_dom"/>
</dbReference>
<feature type="region of interest" description="Disordered" evidence="6">
    <location>
        <begin position="1"/>
        <end position="25"/>
    </location>
</feature>
<evidence type="ECO:0000313" key="8">
    <source>
        <dbReference type="EMBL" id="CAE6421448.1"/>
    </source>
</evidence>
<proteinExistence type="inferred from homology"/>
<evidence type="ECO:0000256" key="4">
    <source>
        <dbReference type="ARBA" id="ARBA00022825"/>
    </source>
</evidence>
<dbReference type="InterPro" id="IPR036852">
    <property type="entry name" value="Peptidase_S8/S53_dom_sf"/>
</dbReference>
<keyword evidence="3 5" id="KW-0378">Hydrolase</keyword>
<dbReference type="InterPro" id="IPR022398">
    <property type="entry name" value="Peptidase_S8_His-AS"/>
</dbReference>
<dbReference type="InterPro" id="IPR050131">
    <property type="entry name" value="Peptidase_S8_subtilisin-like"/>
</dbReference>
<dbReference type="PROSITE" id="PS00138">
    <property type="entry name" value="SUBTILASE_SER"/>
    <property type="match status" value="1"/>
</dbReference>
<dbReference type="PROSITE" id="PS00137">
    <property type="entry name" value="SUBTILASE_HIS"/>
    <property type="match status" value="1"/>
</dbReference>
<feature type="active site" description="Charge relay system" evidence="5">
    <location>
        <position position="107"/>
    </location>
</feature>
<evidence type="ECO:0000256" key="3">
    <source>
        <dbReference type="ARBA" id="ARBA00022801"/>
    </source>
</evidence>
<comment type="caution">
    <text evidence="8">The sequence shown here is derived from an EMBL/GenBank/DDBJ whole genome shotgun (WGS) entry which is preliminary data.</text>
</comment>
<name>A0A8H3AH44_9AGAM</name>
<sequence>MLPIAQQPIHTSAPQPVGSVTVQSTTPSTWGLERISHDRALSRNKDPLEFNYTYRYKNPSHRIGVDGYIIDTGVMLAHEAFGGRATFGANFTPGVNQDFDDGDMDGHGTHIGGILGGDRVGVARNVKIISVKALGADAGATELTRAVDWVTAQAMASGNPSIICICFGLPVEGADPIGDFESAVNNAVNHGVHVVVAAGNSNEDASNVTPARLASVMTVGASTIRDERWPDSNFGAVVNVFAPGANIISASHGFIDRYQQLSGTSGAAPYVAGVMVNWIEVAGVNRPPAQMIADIEAAAFSDMLDLGRVSPGTP</sequence>
<evidence type="ECO:0000259" key="7">
    <source>
        <dbReference type="Pfam" id="PF00082"/>
    </source>
</evidence>
<dbReference type="InterPro" id="IPR023828">
    <property type="entry name" value="Peptidase_S8_Ser-AS"/>
</dbReference>